<dbReference type="Pfam" id="PF00989">
    <property type="entry name" value="PAS"/>
    <property type="match status" value="1"/>
</dbReference>
<dbReference type="InterPro" id="IPR001789">
    <property type="entry name" value="Sig_transdc_resp-reg_receiver"/>
</dbReference>
<keyword evidence="7" id="KW-1185">Reference proteome</keyword>
<dbReference type="SUPFAM" id="SSF55073">
    <property type="entry name" value="Nucleotide cyclase"/>
    <property type="match status" value="1"/>
</dbReference>
<protein>
    <submittedName>
        <fullName evidence="6">EAL domain-containing protein</fullName>
    </submittedName>
</protein>
<dbReference type="Pfam" id="PF00990">
    <property type="entry name" value="GGDEF"/>
    <property type="match status" value="1"/>
</dbReference>
<keyword evidence="2" id="KW-0175">Coiled coil</keyword>
<dbReference type="Gene3D" id="3.30.70.270">
    <property type="match status" value="1"/>
</dbReference>
<dbReference type="SMART" id="SM00267">
    <property type="entry name" value="GGDEF"/>
    <property type="match status" value="1"/>
</dbReference>
<dbReference type="RefSeq" id="WP_343786315.1">
    <property type="nucleotide sequence ID" value="NZ_BAAAEU010000001.1"/>
</dbReference>
<dbReference type="SMART" id="SM00091">
    <property type="entry name" value="PAS"/>
    <property type="match status" value="1"/>
</dbReference>
<dbReference type="SMART" id="SM00052">
    <property type="entry name" value="EAL"/>
    <property type="match status" value="1"/>
</dbReference>
<dbReference type="Gene3D" id="3.20.20.450">
    <property type="entry name" value="EAL domain"/>
    <property type="match status" value="1"/>
</dbReference>
<dbReference type="Gene3D" id="3.40.50.2300">
    <property type="match status" value="1"/>
</dbReference>
<dbReference type="SUPFAM" id="SSF52172">
    <property type="entry name" value="CheY-like"/>
    <property type="match status" value="1"/>
</dbReference>
<dbReference type="EMBL" id="BAAAEU010000001">
    <property type="protein sequence ID" value="GAA0705157.1"/>
    <property type="molecule type" value="Genomic_DNA"/>
</dbReference>
<evidence type="ECO:0000256" key="2">
    <source>
        <dbReference type="SAM" id="Coils"/>
    </source>
</evidence>
<dbReference type="PANTHER" id="PTHR33121">
    <property type="entry name" value="CYCLIC DI-GMP PHOSPHODIESTERASE PDEF"/>
    <property type="match status" value="1"/>
</dbReference>
<dbReference type="InterPro" id="IPR035919">
    <property type="entry name" value="EAL_sf"/>
</dbReference>
<dbReference type="PROSITE" id="PS50887">
    <property type="entry name" value="GGDEF"/>
    <property type="match status" value="1"/>
</dbReference>
<name>A0ABP3TI93_9GAMM</name>
<evidence type="ECO:0000256" key="1">
    <source>
        <dbReference type="PROSITE-ProRule" id="PRU00169"/>
    </source>
</evidence>
<evidence type="ECO:0000259" key="5">
    <source>
        <dbReference type="PROSITE" id="PS50887"/>
    </source>
</evidence>
<accession>A0ABP3TI93</accession>
<dbReference type="SUPFAM" id="SSF141868">
    <property type="entry name" value="EAL domain-like"/>
    <property type="match status" value="1"/>
</dbReference>
<proteinExistence type="predicted"/>
<dbReference type="InterPro" id="IPR001633">
    <property type="entry name" value="EAL_dom"/>
</dbReference>
<comment type="caution">
    <text evidence="6">The sequence shown here is derived from an EMBL/GenBank/DDBJ whole genome shotgun (WGS) entry which is preliminary data.</text>
</comment>
<feature type="modified residue" description="4-aspartylphosphate" evidence="1">
    <location>
        <position position="60"/>
    </location>
</feature>
<dbReference type="Proteomes" id="UP001501523">
    <property type="component" value="Unassembled WGS sequence"/>
</dbReference>
<dbReference type="PROSITE" id="PS50110">
    <property type="entry name" value="RESPONSE_REGULATORY"/>
    <property type="match status" value="1"/>
</dbReference>
<dbReference type="SUPFAM" id="SSF55785">
    <property type="entry name" value="PYP-like sensor domain (PAS domain)"/>
    <property type="match status" value="1"/>
</dbReference>
<dbReference type="InterPro" id="IPR043128">
    <property type="entry name" value="Rev_trsase/Diguanyl_cyclase"/>
</dbReference>
<dbReference type="InterPro" id="IPR035965">
    <property type="entry name" value="PAS-like_dom_sf"/>
</dbReference>
<reference evidence="7" key="1">
    <citation type="journal article" date="2019" name="Int. J. Syst. Evol. Microbiol.">
        <title>The Global Catalogue of Microorganisms (GCM) 10K type strain sequencing project: providing services to taxonomists for standard genome sequencing and annotation.</title>
        <authorList>
            <consortium name="The Broad Institute Genomics Platform"/>
            <consortium name="The Broad Institute Genome Sequencing Center for Infectious Disease"/>
            <person name="Wu L."/>
            <person name="Ma J."/>
        </authorList>
    </citation>
    <scope>NUCLEOTIDE SEQUENCE [LARGE SCALE GENOMIC DNA]</scope>
    <source>
        <strain evidence="7">JCM 15421</strain>
    </source>
</reference>
<dbReference type="InterPro" id="IPR011006">
    <property type="entry name" value="CheY-like_superfamily"/>
</dbReference>
<dbReference type="CDD" id="cd01949">
    <property type="entry name" value="GGDEF"/>
    <property type="match status" value="1"/>
</dbReference>
<dbReference type="NCBIfam" id="TIGR00254">
    <property type="entry name" value="GGDEF"/>
    <property type="match status" value="1"/>
</dbReference>
<dbReference type="PANTHER" id="PTHR33121:SF79">
    <property type="entry name" value="CYCLIC DI-GMP PHOSPHODIESTERASE PDED-RELATED"/>
    <property type="match status" value="1"/>
</dbReference>
<dbReference type="InterPro" id="IPR000014">
    <property type="entry name" value="PAS"/>
</dbReference>
<dbReference type="InterPro" id="IPR013767">
    <property type="entry name" value="PAS_fold"/>
</dbReference>
<feature type="coiled-coil region" evidence="2">
    <location>
        <begin position="126"/>
        <end position="153"/>
    </location>
</feature>
<sequence>MTRSDNIIKLLLIDDSVEDAEQFVSILRNGGIAVRPARASNEAELEAALEQQTPDLIVVDLTCKELKLPQIRDAAGRGGRDITLIGCGRGVSEDAIVTAFRDGARALLLRDSHEHVQMVVRREFEALTMRRSVRRLEASLRESERRCEALLDSSRDPIAFVHEGMHVRANKAYLEMFGYDEFEDVEGMSILDMIAAEDADDFKTLLKRLSKGEKPPQRMNLKAKRGDGGTFDATMEFAEASYEGEPCQQITFRLQAADANLEQELDALRSKDLITDLFNRQHMMAQIDQGAAQAANGKGEQALLLLEPDGFKQVLDTVGLGNADVLLGDFAALLRRHLGESDVAGRVAEYTFGVLTTGRGSDATEQLAETLRNAFSERIFEVGKQSISLTASIGGALIGEKNANAASVMSLATTALRAAQAEGGNRVHVIDPSEQDRAAAASSQHWLRQIDDALANDGFVLYYQPIISLHGAEGDFYEILLRMAGPNGEIPPNQFLPIAERNGKLPAIDRWVIANAIRAISEREQAGHRTTFFIKLTAQSLDDQTLLPWIAHHLKNARQRGDSLVFEMPESKVVTNLKPARAFAKGLEQLHCGFALEQFGSGLNSFQLLKHIPAHYLKIDRNYMADLPRHKENQDRIKDICDQAHHAGKLTVAEFVEDAASMSILFNCGVNFVQGNFLQEPEKILSHGAAA</sequence>
<feature type="domain" description="EAL" evidence="4">
    <location>
        <begin position="443"/>
        <end position="691"/>
    </location>
</feature>
<evidence type="ECO:0000313" key="7">
    <source>
        <dbReference type="Proteomes" id="UP001501523"/>
    </source>
</evidence>
<evidence type="ECO:0000313" key="6">
    <source>
        <dbReference type="EMBL" id="GAA0705157.1"/>
    </source>
</evidence>
<dbReference type="Gene3D" id="3.30.450.20">
    <property type="entry name" value="PAS domain"/>
    <property type="match status" value="1"/>
</dbReference>
<gene>
    <name evidence="6" type="ORF">GCM10009105_02420</name>
</gene>
<evidence type="ECO:0000259" key="3">
    <source>
        <dbReference type="PROSITE" id="PS50110"/>
    </source>
</evidence>
<dbReference type="InterPro" id="IPR050706">
    <property type="entry name" value="Cyclic-di-GMP_PDE-like"/>
</dbReference>
<dbReference type="InterPro" id="IPR000160">
    <property type="entry name" value="GGDEF_dom"/>
</dbReference>
<dbReference type="InterPro" id="IPR029787">
    <property type="entry name" value="Nucleotide_cyclase"/>
</dbReference>
<evidence type="ECO:0000259" key="4">
    <source>
        <dbReference type="PROSITE" id="PS50883"/>
    </source>
</evidence>
<feature type="domain" description="GGDEF" evidence="5">
    <location>
        <begin position="299"/>
        <end position="432"/>
    </location>
</feature>
<dbReference type="NCBIfam" id="TIGR00229">
    <property type="entry name" value="sensory_box"/>
    <property type="match status" value="1"/>
</dbReference>
<dbReference type="CDD" id="cd00130">
    <property type="entry name" value="PAS"/>
    <property type="match status" value="1"/>
</dbReference>
<dbReference type="PROSITE" id="PS50883">
    <property type="entry name" value="EAL"/>
    <property type="match status" value="1"/>
</dbReference>
<dbReference type="Pfam" id="PF00563">
    <property type="entry name" value="EAL"/>
    <property type="match status" value="1"/>
</dbReference>
<dbReference type="CDD" id="cd01948">
    <property type="entry name" value="EAL"/>
    <property type="match status" value="1"/>
</dbReference>
<feature type="domain" description="Response regulatory" evidence="3">
    <location>
        <begin position="9"/>
        <end position="125"/>
    </location>
</feature>
<organism evidence="6 7">
    <name type="scientific">Dokdonella soli</name>
    <dbReference type="NCBI Taxonomy" id="529810"/>
    <lineage>
        <taxon>Bacteria</taxon>
        <taxon>Pseudomonadati</taxon>
        <taxon>Pseudomonadota</taxon>
        <taxon>Gammaproteobacteria</taxon>
        <taxon>Lysobacterales</taxon>
        <taxon>Rhodanobacteraceae</taxon>
        <taxon>Dokdonella</taxon>
    </lineage>
</organism>
<keyword evidence="1" id="KW-0597">Phosphoprotein</keyword>